<accession>A0A4S4LAI1</accession>
<feature type="compositionally biased region" description="Polar residues" evidence="1">
    <location>
        <begin position="312"/>
        <end position="344"/>
    </location>
</feature>
<feature type="region of interest" description="Disordered" evidence="1">
    <location>
        <begin position="128"/>
        <end position="163"/>
    </location>
</feature>
<feature type="region of interest" description="Disordered" evidence="1">
    <location>
        <begin position="628"/>
        <end position="652"/>
    </location>
</feature>
<proteinExistence type="predicted"/>
<keyword evidence="4" id="KW-1185">Reference proteome</keyword>
<dbReference type="Proteomes" id="UP000308199">
    <property type="component" value="Unassembled WGS sequence"/>
</dbReference>
<comment type="caution">
    <text evidence="3">The sequence shown here is derived from an EMBL/GenBank/DDBJ whole genome shotgun (WGS) entry which is preliminary data.</text>
</comment>
<evidence type="ECO:0000313" key="4">
    <source>
        <dbReference type="Proteomes" id="UP000308199"/>
    </source>
</evidence>
<dbReference type="OrthoDB" id="3269561at2759"/>
<reference evidence="3 4" key="1">
    <citation type="submission" date="2019-02" db="EMBL/GenBank/DDBJ databases">
        <title>Genome sequencing of the rare red list fungi Phellinidium pouzarii.</title>
        <authorList>
            <person name="Buettner E."/>
            <person name="Kellner H."/>
        </authorList>
    </citation>
    <scope>NUCLEOTIDE SEQUENCE [LARGE SCALE GENOMIC DNA]</scope>
    <source>
        <strain evidence="3 4">DSM 108285</strain>
    </source>
</reference>
<evidence type="ECO:0000256" key="1">
    <source>
        <dbReference type="SAM" id="MobiDB-lite"/>
    </source>
</evidence>
<feature type="signal peptide" evidence="2">
    <location>
        <begin position="1"/>
        <end position="21"/>
    </location>
</feature>
<feature type="compositionally biased region" description="Polar residues" evidence="1">
    <location>
        <begin position="151"/>
        <end position="161"/>
    </location>
</feature>
<feature type="region of interest" description="Disordered" evidence="1">
    <location>
        <begin position="731"/>
        <end position="758"/>
    </location>
</feature>
<gene>
    <name evidence="3" type="ORF">EW145_g2606</name>
</gene>
<dbReference type="EMBL" id="SGPK01000094">
    <property type="protein sequence ID" value="THH08599.1"/>
    <property type="molecule type" value="Genomic_DNA"/>
</dbReference>
<feature type="compositionally biased region" description="Low complexity" evidence="1">
    <location>
        <begin position="628"/>
        <end position="641"/>
    </location>
</feature>
<keyword evidence="2" id="KW-0732">Signal</keyword>
<evidence type="ECO:0000256" key="2">
    <source>
        <dbReference type="SAM" id="SignalP"/>
    </source>
</evidence>
<feature type="chain" id="PRO_5020488384" evidence="2">
    <location>
        <begin position="22"/>
        <end position="758"/>
    </location>
</feature>
<protein>
    <submittedName>
        <fullName evidence="3">Uncharacterized protein</fullName>
    </submittedName>
</protein>
<evidence type="ECO:0000313" key="3">
    <source>
        <dbReference type="EMBL" id="THH08599.1"/>
    </source>
</evidence>
<sequence>MVATRVISLFVLFFNSLEVLCAPRVIPDQPQAEHLLEATEKLKDIARLATNASRYAKKELEKTEDSSQFEAVSVGVPLIGAASVITTIHQIPALLTTMHDADELQSATSVDIHHSVRVAETLNTVMDATSMQSRASRTASKRTSARTSISNNPGRAQQQSDPAPGLLVGLLGSPDWETGLQRQLATHQWRQRRASRLVVENWQFRHTWHSQQSALNPRHDSARLHTDGSMRNRSVAEWRSRTHSRGVVSSHIPHVSSFGELDLSREDRRRPKSFNAIFERMSTSLSGSVLERSPISSFDRQESRSAGGRGSNVFTASINTHSQRPSTISEVDTPASTQSQLGHRTTTLPFRLQVTDIEAPNNSTAPPVLTLLDVPAASQDSGINSVSVSSSYGRLNTSAESSLVSSWGQLPNFPSPPPTPLSPATPHTPTVVSINTVLVDPYVMNPRSAFLGDPGLGLPADKIDSNFSTKYYTGKGPTAHDTVLPFPDFGWPTFSSSLLPDSLELASFPLSTTSTLRPCPTPHLEAIYNNDLEKDSNDRVHTNVDARRMPFRSLSMNILNRRHSRMRTHASFALKSPPKAYLRSQRTLSLSHISSTTNVKNMRNQHKAPSSVHFSLGLSAPVRPSPLRKLTSLSSSTSARSSEIEVESASGDGVTNTESIFGHIGSHSAQNEVNAENSVTVNRSGLLGSNKTALLLESSNLHHKDSRPSLFLDFDSSAEVGDGEFFLSASESADDDKFQDSQANSSGILEMPAAGHYA</sequence>
<feature type="region of interest" description="Disordered" evidence="1">
    <location>
        <begin position="292"/>
        <end position="344"/>
    </location>
</feature>
<name>A0A4S4LAI1_9AGAM</name>
<organism evidence="3 4">
    <name type="scientific">Phellinidium pouzarii</name>
    <dbReference type="NCBI Taxonomy" id="167371"/>
    <lineage>
        <taxon>Eukaryota</taxon>
        <taxon>Fungi</taxon>
        <taxon>Dikarya</taxon>
        <taxon>Basidiomycota</taxon>
        <taxon>Agaricomycotina</taxon>
        <taxon>Agaricomycetes</taxon>
        <taxon>Hymenochaetales</taxon>
        <taxon>Hymenochaetaceae</taxon>
        <taxon>Phellinidium</taxon>
    </lineage>
</organism>
<dbReference type="AlphaFoldDB" id="A0A4S4LAI1"/>